<dbReference type="HOGENOM" id="CLU_1082765_0_0_1"/>
<feature type="signal peptide" evidence="1">
    <location>
        <begin position="1"/>
        <end position="20"/>
    </location>
</feature>
<dbReference type="AlphaFoldDB" id="R7U7T8"/>
<evidence type="ECO:0000313" key="4">
    <source>
        <dbReference type="Proteomes" id="UP000014760"/>
    </source>
</evidence>
<feature type="chain" id="PRO_5008787771" description="Ig-like domain-containing protein" evidence="1">
    <location>
        <begin position="21"/>
        <end position="257"/>
    </location>
</feature>
<sequence>MDISMIVFVLFAMHWSSVESLDTLSIHELRKTEDRISFAHRGCNNSLNVRWYRGRVQNPKLSVNTDEAGQSCVTDQISGLEETRYTSPRPLSNYRHLVVSVNRTLSPALLIEVREIAYVQALSILRTPPEHTKLSNSRGGDMTLEFEIEAPNLSESDVRFSFLELSGRSQGREDNDVPLGENYSVNDQVSCKSTSSRRGSSLVVTAMCDAKTDEAMDQKYSIWVYVLGMNIIASTTFIYEPPRGVIEAPPFSFRPTH</sequence>
<reference evidence="3" key="3">
    <citation type="submission" date="2015-06" db="UniProtKB">
        <authorList>
            <consortium name="EnsemblMetazoa"/>
        </authorList>
    </citation>
    <scope>IDENTIFICATION</scope>
</reference>
<proteinExistence type="predicted"/>
<reference evidence="2 4" key="2">
    <citation type="journal article" date="2013" name="Nature">
        <title>Insights into bilaterian evolution from three spiralian genomes.</title>
        <authorList>
            <person name="Simakov O."/>
            <person name="Marletaz F."/>
            <person name="Cho S.J."/>
            <person name="Edsinger-Gonzales E."/>
            <person name="Havlak P."/>
            <person name="Hellsten U."/>
            <person name="Kuo D.H."/>
            <person name="Larsson T."/>
            <person name="Lv J."/>
            <person name="Arendt D."/>
            <person name="Savage R."/>
            <person name="Osoegawa K."/>
            <person name="de Jong P."/>
            <person name="Grimwood J."/>
            <person name="Chapman J.A."/>
            <person name="Shapiro H."/>
            <person name="Aerts A."/>
            <person name="Otillar R.P."/>
            <person name="Terry A.Y."/>
            <person name="Boore J.L."/>
            <person name="Grigoriev I.V."/>
            <person name="Lindberg D.R."/>
            <person name="Seaver E.C."/>
            <person name="Weisblat D.A."/>
            <person name="Putnam N.H."/>
            <person name="Rokhsar D.S."/>
        </authorList>
    </citation>
    <scope>NUCLEOTIDE SEQUENCE</scope>
    <source>
        <strain evidence="2 4">I ESC-2004</strain>
    </source>
</reference>
<dbReference type="EnsemblMetazoa" id="CapteT196257">
    <property type="protein sequence ID" value="CapteP196257"/>
    <property type="gene ID" value="CapteG196257"/>
</dbReference>
<dbReference type="Proteomes" id="UP000014760">
    <property type="component" value="Unassembled WGS sequence"/>
</dbReference>
<evidence type="ECO:0000256" key="1">
    <source>
        <dbReference type="SAM" id="SignalP"/>
    </source>
</evidence>
<keyword evidence="1" id="KW-0732">Signal</keyword>
<protein>
    <recommendedName>
        <fullName evidence="5">Ig-like domain-containing protein</fullName>
    </recommendedName>
</protein>
<evidence type="ECO:0000313" key="3">
    <source>
        <dbReference type="EnsemblMetazoa" id="CapteP196257"/>
    </source>
</evidence>
<accession>R7U7T8</accession>
<reference evidence="4" key="1">
    <citation type="submission" date="2012-12" db="EMBL/GenBank/DDBJ databases">
        <authorList>
            <person name="Hellsten U."/>
            <person name="Grimwood J."/>
            <person name="Chapman J.A."/>
            <person name="Shapiro H."/>
            <person name="Aerts A."/>
            <person name="Otillar R.P."/>
            <person name="Terry A.Y."/>
            <person name="Boore J.L."/>
            <person name="Simakov O."/>
            <person name="Marletaz F."/>
            <person name="Cho S.-J."/>
            <person name="Edsinger-Gonzales E."/>
            <person name="Havlak P."/>
            <person name="Kuo D.-H."/>
            <person name="Larsson T."/>
            <person name="Lv J."/>
            <person name="Arendt D."/>
            <person name="Savage R."/>
            <person name="Osoegawa K."/>
            <person name="de Jong P."/>
            <person name="Lindberg D.R."/>
            <person name="Seaver E.C."/>
            <person name="Weisblat D.A."/>
            <person name="Putnam N.H."/>
            <person name="Grigoriev I.V."/>
            <person name="Rokhsar D.S."/>
        </authorList>
    </citation>
    <scope>NUCLEOTIDE SEQUENCE</scope>
    <source>
        <strain evidence="4">I ESC-2004</strain>
    </source>
</reference>
<evidence type="ECO:0000313" key="2">
    <source>
        <dbReference type="EMBL" id="ELT99195.1"/>
    </source>
</evidence>
<dbReference type="EMBL" id="AMQN01010141">
    <property type="status" value="NOT_ANNOTATED_CDS"/>
    <property type="molecule type" value="Genomic_DNA"/>
</dbReference>
<evidence type="ECO:0008006" key="5">
    <source>
        <dbReference type="Google" id="ProtNLM"/>
    </source>
</evidence>
<dbReference type="EMBL" id="KB307129">
    <property type="protein sequence ID" value="ELT99195.1"/>
    <property type="molecule type" value="Genomic_DNA"/>
</dbReference>
<gene>
    <name evidence="2" type="ORF">CAPTEDRAFT_196257</name>
</gene>
<organism evidence="2">
    <name type="scientific">Capitella teleta</name>
    <name type="common">Polychaete worm</name>
    <dbReference type="NCBI Taxonomy" id="283909"/>
    <lineage>
        <taxon>Eukaryota</taxon>
        <taxon>Metazoa</taxon>
        <taxon>Spiralia</taxon>
        <taxon>Lophotrochozoa</taxon>
        <taxon>Annelida</taxon>
        <taxon>Polychaeta</taxon>
        <taxon>Sedentaria</taxon>
        <taxon>Scolecida</taxon>
        <taxon>Capitellidae</taxon>
        <taxon>Capitella</taxon>
    </lineage>
</organism>
<name>R7U7T8_CAPTE</name>
<keyword evidence="4" id="KW-1185">Reference proteome</keyword>